<evidence type="ECO:0000313" key="9">
    <source>
        <dbReference type="EMBL" id="UOF90019.1"/>
    </source>
</evidence>
<dbReference type="Proteomes" id="UP000830167">
    <property type="component" value="Chromosome"/>
</dbReference>
<evidence type="ECO:0000313" key="10">
    <source>
        <dbReference type="Proteomes" id="UP000830167"/>
    </source>
</evidence>
<dbReference type="NCBIfam" id="TIGR00912">
    <property type="entry name" value="2A0309"/>
    <property type="match status" value="1"/>
</dbReference>
<dbReference type="EMBL" id="CP089291">
    <property type="protein sequence ID" value="UOF90019.1"/>
    <property type="molecule type" value="Genomic_DNA"/>
</dbReference>
<comment type="subcellular location">
    <subcellularLocation>
        <location evidence="1">Membrane</location>
        <topology evidence="1">Multi-pass membrane protein</topology>
    </subcellularLocation>
</comment>
<dbReference type="InterPro" id="IPR004761">
    <property type="entry name" value="Spore_GerAB"/>
</dbReference>
<evidence type="ECO:0000256" key="2">
    <source>
        <dbReference type="ARBA" id="ARBA00007998"/>
    </source>
</evidence>
<evidence type="ECO:0000256" key="7">
    <source>
        <dbReference type="ARBA" id="ARBA00023136"/>
    </source>
</evidence>
<feature type="transmembrane region" description="Helical" evidence="8">
    <location>
        <begin position="301"/>
        <end position="321"/>
    </location>
</feature>
<comment type="similarity">
    <text evidence="2">Belongs to the amino acid-polyamine-organocation (APC) superfamily. Spore germination protein (SGP) (TC 2.A.3.9) family.</text>
</comment>
<keyword evidence="7 8" id="KW-0472">Membrane</keyword>
<feature type="transmembrane region" description="Helical" evidence="8">
    <location>
        <begin position="40"/>
        <end position="58"/>
    </location>
</feature>
<keyword evidence="6 8" id="KW-1133">Transmembrane helix</keyword>
<evidence type="ECO:0000256" key="1">
    <source>
        <dbReference type="ARBA" id="ARBA00004141"/>
    </source>
</evidence>
<evidence type="ECO:0000256" key="4">
    <source>
        <dbReference type="ARBA" id="ARBA00022544"/>
    </source>
</evidence>
<sequence>MSKQLLSRGQWISIESVSLPMLGHFFLVGILIRLSGRDAWIAALASIFPGLLFAWIIAKCKHRFPNILLFESTKHALGRSMGSIVNVIYMFYFMFSAGLTFCGLEQFIATIFMPETPYWAIGGSFSLLIILSLYCGIEAIGRTAVVFFITILVTGTFVGINLIPEKDYSRLLPLLTTNWHEVGRGVLILMSTWSELLLVLFIQNKTSTWKSIRNGVIFIVILNGLLYTMMMASDIAVFGEDLAKTMDWPVQKEVRLLQFSFLDRLDIYGLFTVTAGCMIRIAIFLYGTCKALSSFLQKVPYQAWIIPVVCLIFGFSLLPFWNHARFEQVLETFYFYSSILMLFPFMVLAVSYFRHPKNRLKQNSNT</sequence>
<feature type="transmembrane region" description="Helical" evidence="8">
    <location>
        <begin position="267"/>
        <end position="289"/>
    </location>
</feature>
<keyword evidence="4" id="KW-0309">Germination</keyword>
<keyword evidence="5 8" id="KW-0812">Transmembrane</keyword>
<protein>
    <submittedName>
        <fullName evidence="9">Endospore germination permease</fullName>
    </submittedName>
</protein>
<dbReference type="PANTHER" id="PTHR34975">
    <property type="entry name" value="SPORE GERMINATION PROTEIN A2"/>
    <property type="match status" value="1"/>
</dbReference>
<organism evidence="9 10">
    <name type="scientific">Fodinisporobacter ferrooxydans</name>
    <dbReference type="NCBI Taxonomy" id="2901836"/>
    <lineage>
        <taxon>Bacteria</taxon>
        <taxon>Bacillati</taxon>
        <taxon>Bacillota</taxon>
        <taxon>Bacilli</taxon>
        <taxon>Bacillales</taxon>
        <taxon>Alicyclobacillaceae</taxon>
        <taxon>Fodinisporobacter</taxon>
    </lineage>
</organism>
<feature type="transmembrane region" description="Helical" evidence="8">
    <location>
        <begin position="183"/>
        <end position="202"/>
    </location>
</feature>
<evidence type="ECO:0000256" key="6">
    <source>
        <dbReference type="ARBA" id="ARBA00022989"/>
    </source>
</evidence>
<feature type="transmembrane region" description="Helical" evidence="8">
    <location>
        <begin position="89"/>
        <end position="112"/>
    </location>
</feature>
<reference evidence="9" key="1">
    <citation type="submission" date="2021-12" db="EMBL/GenBank/DDBJ databases">
        <title>Alicyclobacillaceae gen. nov., sp. nov., isolated from chalcocite enrichment system.</title>
        <authorList>
            <person name="Jiang Z."/>
        </authorList>
    </citation>
    <scope>NUCLEOTIDE SEQUENCE</scope>
    <source>
        <strain evidence="9">MYW30-H2</strain>
    </source>
</reference>
<accession>A0ABY4CJ20</accession>
<dbReference type="Pfam" id="PF03845">
    <property type="entry name" value="Spore_permease"/>
    <property type="match status" value="1"/>
</dbReference>
<keyword evidence="10" id="KW-1185">Reference proteome</keyword>
<proteinExistence type="inferred from homology"/>
<keyword evidence="3" id="KW-0813">Transport</keyword>
<evidence type="ECO:0000256" key="8">
    <source>
        <dbReference type="SAM" id="Phobius"/>
    </source>
</evidence>
<dbReference type="RefSeq" id="WP_347436712.1">
    <property type="nucleotide sequence ID" value="NZ_CP089291.1"/>
</dbReference>
<evidence type="ECO:0000256" key="5">
    <source>
        <dbReference type="ARBA" id="ARBA00022692"/>
    </source>
</evidence>
<feature type="transmembrane region" description="Helical" evidence="8">
    <location>
        <begin position="144"/>
        <end position="163"/>
    </location>
</feature>
<feature type="transmembrane region" description="Helical" evidence="8">
    <location>
        <begin position="214"/>
        <end position="238"/>
    </location>
</feature>
<feature type="transmembrane region" description="Helical" evidence="8">
    <location>
        <begin position="333"/>
        <end position="353"/>
    </location>
</feature>
<gene>
    <name evidence="9" type="ORF">LSG31_19465</name>
</gene>
<evidence type="ECO:0000256" key="3">
    <source>
        <dbReference type="ARBA" id="ARBA00022448"/>
    </source>
</evidence>
<feature type="transmembrane region" description="Helical" evidence="8">
    <location>
        <begin position="12"/>
        <end position="34"/>
    </location>
</feature>
<name>A0ABY4CJ20_9BACL</name>
<dbReference type="PANTHER" id="PTHR34975:SF2">
    <property type="entry name" value="SPORE GERMINATION PROTEIN A2"/>
    <property type="match status" value="1"/>
</dbReference>
<feature type="transmembrane region" description="Helical" evidence="8">
    <location>
        <begin position="118"/>
        <end position="137"/>
    </location>
</feature>